<name>A0A854X801_PSEFL</name>
<dbReference type="Proteomes" id="UP000218643">
    <property type="component" value="Unassembled WGS sequence"/>
</dbReference>
<dbReference type="EMBL" id="NXHE01000001">
    <property type="protein sequence ID" value="PCM51596.1"/>
    <property type="molecule type" value="Genomic_DNA"/>
</dbReference>
<accession>A0A854X801</accession>
<sequence length="63" mass="6475">MSSALPTSNSPSITAPTVTENRVAPFASKPAPTKDLCRSQIPCGSGLAREGVPTNTHDPPDSL</sequence>
<evidence type="ECO:0000313" key="3">
    <source>
        <dbReference type="Proteomes" id="UP000218643"/>
    </source>
</evidence>
<comment type="caution">
    <text evidence="2">The sequence shown here is derived from an EMBL/GenBank/DDBJ whole genome shotgun (WGS) entry which is preliminary data.</text>
</comment>
<organism evidence="2 3">
    <name type="scientific">Pseudomonas fluorescens</name>
    <dbReference type="NCBI Taxonomy" id="294"/>
    <lineage>
        <taxon>Bacteria</taxon>
        <taxon>Pseudomonadati</taxon>
        <taxon>Pseudomonadota</taxon>
        <taxon>Gammaproteobacteria</taxon>
        <taxon>Pseudomonadales</taxon>
        <taxon>Pseudomonadaceae</taxon>
        <taxon>Pseudomonas</taxon>
    </lineage>
</organism>
<feature type="region of interest" description="Disordered" evidence="1">
    <location>
        <begin position="1"/>
        <end position="63"/>
    </location>
</feature>
<dbReference type="AlphaFoldDB" id="A0A854X801"/>
<protein>
    <submittedName>
        <fullName evidence="2">Uncharacterized protein</fullName>
    </submittedName>
</protein>
<reference evidence="2 3" key="1">
    <citation type="submission" date="2017-09" db="EMBL/GenBank/DDBJ databases">
        <authorList>
            <person name="Haney C."/>
            <person name="Melnyk R."/>
        </authorList>
    </citation>
    <scope>NUCLEOTIDE SEQUENCE [LARGE SCALE GENOMIC DNA]</scope>
    <source>
        <strain evidence="2 3">CH229</strain>
    </source>
</reference>
<reference evidence="2 3" key="2">
    <citation type="submission" date="2017-10" db="EMBL/GenBank/DDBJ databases">
        <title>Rhizosphere-associated Pseudomonas modulate jasmonic acid/salicylic acid antagonism to induce systemic resistance to herbivores at the cost of susceptibility to pathogens.</title>
        <authorList>
            <person name="Haney C.H."/>
            <person name="Wiesmann C.L."/>
            <person name="Shapiro L.R."/>
            <person name="O'Sullivan L.R."/>
            <person name="Khorasani S."/>
            <person name="Melnyk R.A."/>
            <person name="Xiao L."/>
            <person name="Bush J."/>
            <person name="Carrillo J."/>
            <person name="Pierce N.E."/>
            <person name="Ausubel F.M."/>
        </authorList>
    </citation>
    <scope>NUCLEOTIDE SEQUENCE [LARGE SCALE GENOMIC DNA]</scope>
    <source>
        <strain evidence="2 3">CH229</strain>
    </source>
</reference>
<feature type="compositionally biased region" description="Polar residues" evidence="1">
    <location>
        <begin position="1"/>
        <end position="20"/>
    </location>
</feature>
<gene>
    <name evidence="2" type="ORF">CP335_00770</name>
</gene>
<evidence type="ECO:0000313" key="2">
    <source>
        <dbReference type="EMBL" id="PCM51596.1"/>
    </source>
</evidence>
<evidence type="ECO:0000256" key="1">
    <source>
        <dbReference type="SAM" id="MobiDB-lite"/>
    </source>
</evidence>
<proteinExistence type="predicted"/>